<protein>
    <submittedName>
        <fullName evidence="1">Uncharacterized protein</fullName>
    </submittedName>
</protein>
<accession>A0A6J5GD86</accession>
<name>A0A6J5GD86_9BURK</name>
<dbReference type="AlphaFoldDB" id="A0A6J5GD86"/>
<evidence type="ECO:0000313" key="1">
    <source>
        <dbReference type="EMBL" id="CAB3798152.1"/>
    </source>
</evidence>
<sequence>MDTQDIGLSGSEWLSVPGRCACANAGRRVASIGLSFNGAHGLNRRMSKRSASLRLRSEIGQLDAFTNAFEGIGHVVDCGRRRVVQFRPYEAGAFARLHVGHGCLAMPGMIEKTDAVLFRIAHHHQREVERPRAIVTPASSLDSRIAHASMDWPGSRWPATSEYCPSRCPVLALWMKRHSSLSFRNKAPALSKRLQSAITRQSRNFTGVIRGINT</sequence>
<gene>
    <name evidence="1" type="ORF">LMG27177_04400</name>
</gene>
<keyword evidence="2" id="KW-1185">Reference proteome</keyword>
<reference evidence="1 2" key="1">
    <citation type="submission" date="2020-04" db="EMBL/GenBank/DDBJ databases">
        <authorList>
            <person name="De Canck E."/>
        </authorList>
    </citation>
    <scope>NUCLEOTIDE SEQUENCE [LARGE SCALE GENOMIC DNA]</scope>
    <source>
        <strain evidence="1 2">LMG 27177</strain>
    </source>
</reference>
<proteinExistence type="predicted"/>
<organism evidence="1 2">
    <name type="scientific">Paraburkholderia fynbosensis</name>
    <dbReference type="NCBI Taxonomy" id="1200993"/>
    <lineage>
        <taxon>Bacteria</taxon>
        <taxon>Pseudomonadati</taxon>
        <taxon>Pseudomonadota</taxon>
        <taxon>Betaproteobacteria</taxon>
        <taxon>Burkholderiales</taxon>
        <taxon>Burkholderiaceae</taxon>
        <taxon>Paraburkholderia</taxon>
    </lineage>
</organism>
<dbReference type="EMBL" id="CADIKI010000013">
    <property type="protein sequence ID" value="CAB3798152.1"/>
    <property type="molecule type" value="Genomic_DNA"/>
</dbReference>
<dbReference type="Proteomes" id="UP000494252">
    <property type="component" value="Unassembled WGS sequence"/>
</dbReference>
<evidence type="ECO:0000313" key="2">
    <source>
        <dbReference type="Proteomes" id="UP000494252"/>
    </source>
</evidence>